<feature type="compositionally biased region" description="Acidic residues" evidence="2">
    <location>
        <begin position="1020"/>
        <end position="1030"/>
    </location>
</feature>
<name>A0A914P4U2_9BILA</name>
<organism evidence="4 5">
    <name type="scientific">Panagrolaimus davidi</name>
    <dbReference type="NCBI Taxonomy" id="227884"/>
    <lineage>
        <taxon>Eukaryota</taxon>
        <taxon>Metazoa</taxon>
        <taxon>Ecdysozoa</taxon>
        <taxon>Nematoda</taxon>
        <taxon>Chromadorea</taxon>
        <taxon>Rhabditida</taxon>
        <taxon>Tylenchina</taxon>
        <taxon>Panagrolaimomorpha</taxon>
        <taxon>Panagrolaimoidea</taxon>
        <taxon>Panagrolaimidae</taxon>
        <taxon>Panagrolaimus</taxon>
    </lineage>
</organism>
<keyword evidence="4" id="KW-1185">Reference proteome</keyword>
<evidence type="ECO:0000256" key="2">
    <source>
        <dbReference type="SAM" id="MobiDB-lite"/>
    </source>
</evidence>
<keyword evidence="1" id="KW-0863">Zinc-finger</keyword>
<feature type="domain" description="SWIM-type" evidence="3">
    <location>
        <begin position="942"/>
        <end position="973"/>
    </location>
</feature>
<keyword evidence="1" id="KW-0862">Zinc</keyword>
<dbReference type="WBParaSite" id="PDA_v2.g12907.t1">
    <property type="protein sequence ID" value="PDA_v2.g12907.t1"/>
    <property type="gene ID" value="PDA_v2.g12907"/>
</dbReference>
<evidence type="ECO:0000259" key="3">
    <source>
        <dbReference type="PROSITE" id="PS50966"/>
    </source>
</evidence>
<evidence type="ECO:0000313" key="4">
    <source>
        <dbReference type="Proteomes" id="UP000887578"/>
    </source>
</evidence>
<keyword evidence="1" id="KW-0479">Metal-binding</keyword>
<dbReference type="PROSITE" id="PS50966">
    <property type="entry name" value="ZF_SWIM"/>
    <property type="match status" value="1"/>
</dbReference>
<feature type="region of interest" description="Disordered" evidence="2">
    <location>
        <begin position="992"/>
        <end position="1080"/>
    </location>
</feature>
<proteinExistence type="predicted"/>
<dbReference type="GO" id="GO:0008270">
    <property type="term" value="F:zinc ion binding"/>
    <property type="evidence" value="ECO:0007669"/>
    <property type="project" value="UniProtKB-KW"/>
</dbReference>
<feature type="region of interest" description="Disordered" evidence="2">
    <location>
        <begin position="234"/>
        <end position="320"/>
    </location>
</feature>
<reference evidence="5" key="1">
    <citation type="submission" date="2022-11" db="UniProtKB">
        <authorList>
            <consortium name="WormBaseParasite"/>
        </authorList>
    </citation>
    <scope>IDENTIFICATION</scope>
</reference>
<feature type="compositionally biased region" description="Basic and acidic residues" evidence="2">
    <location>
        <begin position="1010"/>
        <end position="1019"/>
    </location>
</feature>
<feature type="compositionally biased region" description="Acidic residues" evidence="2">
    <location>
        <begin position="272"/>
        <end position="290"/>
    </location>
</feature>
<evidence type="ECO:0000256" key="1">
    <source>
        <dbReference type="PROSITE-ProRule" id="PRU00325"/>
    </source>
</evidence>
<protein>
    <submittedName>
        <fullName evidence="5">SWIM-type domain-containing protein</fullName>
    </submittedName>
</protein>
<accession>A0A914P4U2</accession>
<dbReference type="InterPro" id="IPR007527">
    <property type="entry name" value="Znf_SWIM"/>
</dbReference>
<sequence length="1452" mass="167466">MSQTQEVTQTVNNDTSFPKAIPAAVEVTQHSDNVASLPNNRGNLARQIWNGMAKRWKQKKPPKILACGLNFEQQFEALTIATAQSTKNKQQVQKKRKPVINIRTLLILKAIADGKYDRLVSFEQKYQIQRNSEERNKLIKKYFKHGEFPKTFWFYKWLKPRWFRLEKRCVTFLYENEIEIDLFAVLTYIERQHLKDERASSTPGIKAFNDNYYVEDNKKCEELGSRPISALSGGSSNALFGESSNPSSSSSSESDSDGDSYHSSIPPKPFSSDDEDFVEEEEDEEKEVESEEKKSKDANSSDSDESDGEQQTPFNYKAINPQRNCTKEGIFSLNCKQRLNTGQYKNILRQAAEHPEICYKEYPRMFSEPGTLLVFNVEQVQRKWDLKDLSMAQSEVRADGWSWIKSTGASKREGTRDDPMPVVVDHFRGRNKDDGRLETELPFDLWQYTTTDNRYQLLHYLGNTENIAAGYPHGNSLKGIPISRSTRSNIQKLIKESVDQKPTDVVANYWREMEEDVARDLELTLVKGPRNEKQVQNARQRALNQARFSTNTIDNISTMGLRLRFPGYFLQTGKSKSSSSHPRSFIDVLGLTDTNLYVYFENPLLFEELGNVMKETGTPMKLYYDTKFRMGDFYLSILSWEHPYFKKQIVLAGYIHDDKGHPRHEDFFRRIWKNNERYLKGGRFVLVTDGEFRLTNIWPRLTNLYCFNHLTQNLERSLKGKGRKYKQICVKLFGELQKKETEKSFKKKLKRCLDVIDSKKASKIFKYYGNKLLNRSSRWAILKCKLPDETLLTNRAESVNAMIDRYKHKNSLFADEMLVILFFITQDQYGKIKKGYYRIPQGYVLADDYLDKARGEPRQAPAIPYVPALTEIVPFLKDKSSLPLMPGMQRTGPLVKNRGQSNPNTLNSMAKDLVLKKRVKQDADNEKLFQVLDLGDNYHAVYLKDRDLSKQNYTCSCSAKDCVHLRAVFLFLDIPPEDIPFIANRDPLQLLKRQRNKNRNETAAGRKAPRRGESTKDYRSEDEDEDDEDSGSAKRRKTNEEDHDEQQNDFHNFGSFDDNFYGAATQPSGTHEDEQYENSQDGVQVQAIIEAANVPRIEADERELRKEIKTKYELYKKISSPPELTQDAPQWWHEIATALNDILIYKEIFKPNFFNPLPVIPEGKAIVFVTADDYPCVCYREKANKVSVYSMDNVVPENTPEEMSFSAAHCVRDQQQEAVVNVFNSVDNVNGKHPLFLASLKLKILSDLAVKPEDVMFDLSEVEEYNFATLNEVRLIGDTNFETELKTFLVQMGATKNTISKAKQSFIQAVYNRRNLFGTEDELVFSKLLKVCGVDNEYNCPQCSVKTRRDHKIKTFIGTHSITNNSVAETIENVFNLRNVVMPEIRCPNEYDGKQCNAKWEISDIKYATPHPWVIPIGLANENTNRIFGFKELEQLPSKVQVTENTTALKYI</sequence>
<dbReference type="Proteomes" id="UP000887578">
    <property type="component" value="Unplaced"/>
</dbReference>
<feature type="compositionally biased region" description="Low complexity" evidence="2">
    <location>
        <begin position="243"/>
        <end position="253"/>
    </location>
</feature>
<evidence type="ECO:0000313" key="5">
    <source>
        <dbReference type="WBParaSite" id="PDA_v2.g12907.t1"/>
    </source>
</evidence>